<sequence length="136" mass="15256">MSSAPPRTYTTEEGTRKEGEINRTYEIVMVSIGGVLLLVAVVIFALLVTRKFQKLRKMASYHYTSKSTISLDRNSCDGVLTAEFSGPATIFYIPEPKITRREDPVPKLKLSREALLYISLMACINLPDIQDEPSEI</sequence>
<evidence type="ECO:0000313" key="2">
    <source>
        <dbReference type="EMBL" id="KAJ1210888.1"/>
    </source>
</evidence>
<evidence type="ECO:0000313" key="3">
    <source>
        <dbReference type="Proteomes" id="UP001066276"/>
    </source>
</evidence>
<keyword evidence="1" id="KW-0472">Membrane</keyword>
<keyword evidence="1" id="KW-1133">Transmembrane helix</keyword>
<feature type="transmembrane region" description="Helical" evidence="1">
    <location>
        <begin position="27"/>
        <end position="48"/>
    </location>
</feature>
<reference evidence="2" key="1">
    <citation type="journal article" date="2022" name="bioRxiv">
        <title>Sequencing and chromosome-scale assembly of the giantPleurodeles waltlgenome.</title>
        <authorList>
            <person name="Brown T."/>
            <person name="Elewa A."/>
            <person name="Iarovenko S."/>
            <person name="Subramanian E."/>
            <person name="Araus A.J."/>
            <person name="Petzold A."/>
            <person name="Susuki M."/>
            <person name="Suzuki K.-i.T."/>
            <person name="Hayashi T."/>
            <person name="Toyoda A."/>
            <person name="Oliveira C."/>
            <person name="Osipova E."/>
            <person name="Leigh N.D."/>
            <person name="Simon A."/>
            <person name="Yun M.H."/>
        </authorList>
    </citation>
    <scope>NUCLEOTIDE SEQUENCE</scope>
    <source>
        <strain evidence="2">20211129_DDA</strain>
        <tissue evidence="2">Liver</tissue>
    </source>
</reference>
<accession>A0AAV7WA21</accession>
<name>A0AAV7WA21_PLEWA</name>
<dbReference type="Proteomes" id="UP001066276">
    <property type="component" value="Chromosome 1_2"/>
</dbReference>
<dbReference type="AlphaFoldDB" id="A0AAV7WA21"/>
<organism evidence="2 3">
    <name type="scientific">Pleurodeles waltl</name>
    <name type="common">Iberian ribbed newt</name>
    <dbReference type="NCBI Taxonomy" id="8319"/>
    <lineage>
        <taxon>Eukaryota</taxon>
        <taxon>Metazoa</taxon>
        <taxon>Chordata</taxon>
        <taxon>Craniata</taxon>
        <taxon>Vertebrata</taxon>
        <taxon>Euteleostomi</taxon>
        <taxon>Amphibia</taxon>
        <taxon>Batrachia</taxon>
        <taxon>Caudata</taxon>
        <taxon>Salamandroidea</taxon>
        <taxon>Salamandridae</taxon>
        <taxon>Pleurodelinae</taxon>
        <taxon>Pleurodeles</taxon>
    </lineage>
</organism>
<dbReference type="EMBL" id="JANPWB010000002">
    <property type="protein sequence ID" value="KAJ1210888.1"/>
    <property type="molecule type" value="Genomic_DNA"/>
</dbReference>
<keyword evidence="3" id="KW-1185">Reference proteome</keyword>
<gene>
    <name evidence="2" type="ORF">NDU88_006250</name>
</gene>
<keyword evidence="1" id="KW-0812">Transmembrane</keyword>
<comment type="caution">
    <text evidence="2">The sequence shown here is derived from an EMBL/GenBank/DDBJ whole genome shotgun (WGS) entry which is preliminary data.</text>
</comment>
<evidence type="ECO:0000256" key="1">
    <source>
        <dbReference type="SAM" id="Phobius"/>
    </source>
</evidence>
<protein>
    <submittedName>
        <fullName evidence="2">Uncharacterized protein</fullName>
    </submittedName>
</protein>
<proteinExistence type="predicted"/>